<reference evidence="3" key="1">
    <citation type="submission" date="2023-07" db="EMBL/GenBank/DDBJ databases">
        <title>Genomic Encyclopedia of Type Strains, Phase IV (KMG-IV): sequencing the most valuable type-strain genomes for metagenomic binning, comparative biology and taxonomic classification.</title>
        <authorList>
            <person name="Goeker M."/>
        </authorList>
    </citation>
    <scope>NUCLEOTIDE SEQUENCE</scope>
    <source>
        <strain evidence="3">DSM 26174</strain>
    </source>
</reference>
<keyword evidence="3" id="KW-0413">Isomerase</keyword>
<dbReference type="InterPro" id="IPR036249">
    <property type="entry name" value="Thioredoxin-like_sf"/>
</dbReference>
<name>A0AAE4BS80_9BACT</name>
<dbReference type="InterPro" id="IPR021615">
    <property type="entry name" value="Omp28"/>
</dbReference>
<dbReference type="InterPro" id="IPR013783">
    <property type="entry name" value="Ig-like_fold"/>
</dbReference>
<dbReference type="Proteomes" id="UP001185092">
    <property type="component" value="Unassembled WGS sequence"/>
</dbReference>
<accession>A0AAE4BS80</accession>
<sequence length="315" mass="34522">MKKHFTLLWVVLLAFTISLSSCASEDSEELAQPNTEVVDDMNANDEENENAEDNTESEEVNETETDETTENEDNSETEDNTGNEDADVPLQSEARKMVLLEEFTGQNCPLCPGAHQVLNQLEMEYADLVPVAIYAGSLSGNDFTVSKGAQIYSDYKIGHVPQGMVNRNKFGGSRYDISHSAWRTRINEELAKDPTINIKLSAEMNGSSINVDIETYNFVNIGSALNFTVMLVEQSASAYQANGGSDYNHKNVLRAIFTEAEGDMLTSSSTDLGHKVMKSMTYEKPSGVSASDLSIVVFVHESGSKYVHQVASVGL</sequence>
<dbReference type="Pfam" id="PF11551">
    <property type="entry name" value="Omp28"/>
    <property type="match status" value="1"/>
</dbReference>
<keyword evidence="4" id="KW-1185">Reference proteome</keyword>
<dbReference type="GO" id="GO:0016853">
    <property type="term" value="F:isomerase activity"/>
    <property type="evidence" value="ECO:0007669"/>
    <property type="project" value="UniProtKB-KW"/>
</dbReference>
<feature type="chain" id="PRO_5042296116" evidence="2">
    <location>
        <begin position="24"/>
        <end position="315"/>
    </location>
</feature>
<evidence type="ECO:0000256" key="2">
    <source>
        <dbReference type="SAM" id="SignalP"/>
    </source>
</evidence>
<comment type="caution">
    <text evidence="3">The sequence shown here is derived from an EMBL/GenBank/DDBJ whole genome shotgun (WGS) entry which is preliminary data.</text>
</comment>
<feature type="compositionally biased region" description="Acidic residues" evidence="1">
    <location>
        <begin position="37"/>
        <end position="87"/>
    </location>
</feature>
<evidence type="ECO:0000256" key="1">
    <source>
        <dbReference type="SAM" id="MobiDB-lite"/>
    </source>
</evidence>
<dbReference type="AlphaFoldDB" id="A0AAE4BS80"/>
<dbReference type="SUPFAM" id="SSF52833">
    <property type="entry name" value="Thioredoxin-like"/>
    <property type="match status" value="1"/>
</dbReference>
<dbReference type="Gene3D" id="2.60.40.10">
    <property type="entry name" value="Immunoglobulins"/>
    <property type="match status" value="1"/>
</dbReference>
<dbReference type="EMBL" id="JAVDQD010000002">
    <property type="protein sequence ID" value="MDR6238600.1"/>
    <property type="molecule type" value="Genomic_DNA"/>
</dbReference>
<dbReference type="RefSeq" id="WP_309938106.1">
    <property type="nucleotide sequence ID" value="NZ_AP025305.1"/>
</dbReference>
<evidence type="ECO:0000313" key="3">
    <source>
        <dbReference type="EMBL" id="MDR6238600.1"/>
    </source>
</evidence>
<organism evidence="3 4">
    <name type="scientific">Aureibacter tunicatorum</name>
    <dbReference type="NCBI Taxonomy" id="866807"/>
    <lineage>
        <taxon>Bacteria</taxon>
        <taxon>Pseudomonadati</taxon>
        <taxon>Bacteroidota</taxon>
        <taxon>Cytophagia</taxon>
        <taxon>Cytophagales</taxon>
        <taxon>Persicobacteraceae</taxon>
        <taxon>Aureibacter</taxon>
    </lineage>
</organism>
<keyword evidence="2" id="KW-0732">Signal</keyword>
<feature type="region of interest" description="Disordered" evidence="1">
    <location>
        <begin position="23"/>
        <end position="89"/>
    </location>
</feature>
<feature type="signal peptide" evidence="2">
    <location>
        <begin position="1"/>
        <end position="23"/>
    </location>
</feature>
<evidence type="ECO:0000313" key="4">
    <source>
        <dbReference type="Proteomes" id="UP001185092"/>
    </source>
</evidence>
<proteinExistence type="predicted"/>
<gene>
    <name evidence="3" type="ORF">HNQ88_001637</name>
</gene>
<dbReference type="PROSITE" id="PS51257">
    <property type="entry name" value="PROKAR_LIPOPROTEIN"/>
    <property type="match status" value="1"/>
</dbReference>
<protein>
    <submittedName>
        <fullName evidence="3">Thiol-disulfide isomerase/thioredoxin</fullName>
    </submittedName>
</protein>